<evidence type="ECO:0000256" key="1">
    <source>
        <dbReference type="ARBA" id="ARBA00001933"/>
    </source>
</evidence>
<dbReference type="Proteomes" id="UP001530377">
    <property type="component" value="Unassembled WGS sequence"/>
</dbReference>
<dbReference type="FunFam" id="3.40.640.10:FF:000011">
    <property type="entry name" value="Ornithine aminotransferase"/>
    <property type="match status" value="1"/>
</dbReference>
<comment type="catalytic activity">
    <reaction evidence="17">
        <text>a 2-oxocarboxylate + L-ornithine = L-glutamate 5-semialdehyde + an L-alpha-amino acid</text>
        <dbReference type="Rhea" id="RHEA:13877"/>
        <dbReference type="ChEBI" id="CHEBI:35179"/>
        <dbReference type="ChEBI" id="CHEBI:46911"/>
        <dbReference type="ChEBI" id="CHEBI:58066"/>
        <dbReference type="ChEBI" id="CHEBI:59869"/>
        <dbReference type="EC" id="2.6.1.13"/>
    </reaction>
</comment>
<dbReference type="Gene3D" id="3.40.640.10">
    <property type="entry name" value="Type I PLP-dependent aspartate aminotransferase-like (Major domain)"/>
    <property type="match status" value="1"/>
</dbReference>
<comment type="cofactor">
    <cofactor evidence="1">
        <name>pyridoxal 5'-phosphate</name>
        <dbReference type="ChEBI" id="CHEBI:597326"/>
    </cofactor>
</comment>
<dbReference type="InterPro" id="IPR010164">
    <property type="entry name" value="Orn_aminotrans"/>
</dbReference>
<evidence type="ECO:0000256" key="12">
    <source>
        <dbReference type="ARBA" id="ARBA00022898"/>
    </source>
</evidence>
<evidence type="ECO:0000256" key="18">
    <source>
        <dbReference type="ARBA" id="ARBA00051944"/>
    </source>
</evidence>
<proteinExistence type="inferred from homology"/>
<comment type="caution">
    <text evidence="21">The sequence shown here is derived from an EMBL/GenBank/DDBJ whole genome shotgun (WGS) entry which is preliminary data.</text>
</comment>
<dbReference type="Gene3D" id="3.90.1150.10">
    <property type="entry name" value="Aspartate Aminotransferase, domain 1"/>
    <property type="match status" value="1"/>
</dbReference>
<dbReference type="AlphaFoldDB" id="A0ABD3R3Z1"/>
<comment type="subcellular location">
    <subcellularLocation>
        <location evidence="3">Nucleus</location>
        <location evidence="3">Nucleolus</location>
    </subcellularLocation>
    <subcellularLocation>
        <location evidence="2">Plastid</location>
        <location evidence="2">Chloroplast</location>
    </subcellularLocation>
</comment>
<keyword evidence="11" id="KW-0694">RNA-binding</keyword>
<dbReference type="SUPFAM" id="SSF50447">
    <property type="entry name" value="Translation proteins"/>
    <property type="match status" value="1"/>
</dbReference>
<dbReference type="InterPro" id="IPR050103">
    <property type="entry name" value="Class-III_PLP-dep_AT"/>
</dbReference>
<dbReference type="FunFam" id="3.90.1150.10:FF:000152">
    <property type="entry name" value="Ornithine aminotransferase"/>
    <property type="match status" value="2"/>
</dbReference>
<evidence type="ECO:0000256" key="10">
    <source>
        <dbReference type="ARBA" id="ARBA00022679"/>
    </source>
</evidence>
<feature type="region of interest" description="Disordered" evidence="20">
    <location>
        <begin position="1"/>
        <end position="60"/>
    </location>
</feature>
<evidence type="ECO:0000256" key="9">
    <source>
        <dbReference type="ARBA" id="ARBA00022576"/>
    </source>
</evidence>
<dbReference type="GO" id="GO:0004587">
    <property type="term" value="F:ornithine aminotransferase activity"/>
    <property type="evidence" value="ECO:0007669"/>
    <property type="project" value="UniProtKB-EC"/>
</dbReference>
<gene>
    <name evidence="21" type="ORF">ACHAXA_011079</name>
</gene>
<dbReference type="InterPro" id="IPR009000">
    <property type="entry name" value="Transl_B-barrel_sf"/>
</dbReference>
<evidence type="ECO:0000256" key="2">
    <source>
        <dbReference type="ARBA" id="ARBA00004229"/>
    </source>
</evidence>
<dbReference type="EC" id="2.6.1.13" evidence="6"/>
<evidence type="ECO:0000256" key="17">
    <source>
        <dbReference type="ARBA" id="ARBA00051265"/>
    </source>
</evidence>
<evidence type="ECO:0000256" key="13">
    <source>
        <dbReference type="ARBA" id="ARBA00023242"/>
    </source>
</evidence>
<dbReference type="InterPro" id="IPR007504">
    <property type="entry name" value="H/ACA_rnp_Gar1/Naf1"/>
</dbReference>
<name>A0ABD3R3Z1_9STRA</name>
<sequence>MSGRVGRGGGFGGRDGGRGGGGRGGGFGGRDGGGRGGRGGGRMGGRGGRGGGRGMPEGPPDAVVECGKVLHECESELVCKLTHPESKIPYFNAGVYLENKRKIGKVDEIFGPINLVMFTIKMDPGVVAKSFKEDDLVYLSPDKLLPLSRFTNRVVVGEVLDVGVMGGVAEEEEVLVEAVQWEEVEEVPPWAEVAAGALAAEVEGDFSIEPLISDLSASYIELEEKYGAHNYHPLPVVLSRGKGTRVWDVDGNKYFDFLSAYSAVNQGHCHPKIIGALMDQAQKMTLTSRAFHNDCLGQYAEFMTSYFGYDRILPMNTGVEGGETAIKLARRWAYDIKGVPTNQARVLFAGNNFWGRTLAAISSSSDPTAYTGFGPYMPGFSNVRFDNLDEVSFASLEAEFKRDGDNIAAFMVEPIQGEAGVVLPSDGYMSNVKKLCEQYNILLIADEVQTGLGRTGYRLAVDHDNCKPDILILGKALSGGVLPVSAVLTSDEIMLTLKPGEHGSTYGGNPLACKVAMAAMEVLRDENLADNATARGLQLRAGLRSMEGSTCIEKVRGRGLLNAIVIDQLKMGYGDHGKAWQVCVQMKENGLLAKPTHGNIIRFAPPLTITESEIDECLDIIEQSVKQVG</sequence>
<evidence type="ECO:0000256" key="20">
    <source>
        <dbReference type="SAM" id="MobiDB-lite"/>
    </source>
</evidence>
<organism evidence="21 22">
    <name type="scientific">Cyclostephanos tholiformis</name>
    <dbReference type="NCBI Taxonomy" id="382380"/>
    <lineage>
        <taxon>Eukaryota</taxon>
        <taxon>Sar</taxon>
        <taxon>Stramenopiles</taxon>
        <taxon>Ochrophyta</taxon>
        <taxon>Bacillariophyta</taxon>
        <taxon>Coscinodiscophyceae</taxon>
        <taxon>Thalassiosirophycidae</taxon>
        <taxon>Stephanodiscales</taxon>
        <taxon>Stephanodiscaceae</taxon>
        <taxon>Cyclostephanos</taxon>
    </lineage>
</organism>
<dbReference type="GO" id="GO:0006364">
    <property type="term" value="P:rRNA processing"/>
    <property type="evidence" value="ECO:0007669"/>
    <property type="project" value="UniProtKB-KW"/>
</dbReference>
<dbReference type="GO" id="GO:1990904">
    <property type="term" value="C:ribonucleoprotein complex"/>
    <property type="evidence" value="ECO:0007669"/>
    <property type="project" value="UniProtKB-KW"/>
</dbReference>
<dbReference type="InterPro" id="IPR015424">
    <property type="entry name" value="PyrdxlP-dep_Trfase"/>
</dbReference>
<comment type="catalytic activity">
    <reaction evidence="18">
        <text>L-ornithine + 2-oxoglutarate = L-glutamate 5-semialdehyde + L-glutamate</text>
        <dbReference type="Rhea" id="RHEA:25160"/>
        <dbReference type="ChEBI" id="CHEBI:16810"/>
        <dbReference type="ChEBI" id="CHEBI:29985"/>
        <dbReference type="ChEBI" id="CHEBI:46911"/>
        <dbReference type="ChEBI" id="CHEBI:58066"/>
        <dbReference type="EC" id="2.6.1.13"/>
    </reaction>
    <physiologicalReaction direction="left-to-right" evidence="18">
        <dbReference type="Rhea" id="RHEA:25161"/>
    </physiologicalReaction>
</comment>
<evidence type="ECO:0000256" key="15">
    <source>
        <dbReference type="ARBA" id="ARBA00030587"/>
    </source>
</evidence>
<dbReference type="PANTHER" id="PTHR11986">
    <property type="entry name" value="AMINOTRANSFERASE CLASS III"/>
    <property type="match status" value="1"/>
</dbReference>
<accession>A0ABD3R3Z1</accession>
<comment type="similarity">
    <text evidence="16">Belongs to the GAR1 family.</text>
</comment>
<evidence type="ECO:0000256" key="14">
    <source>
        <dbReference type="ARBA" id="ARBA00023274"/>
    </source>
</evidence>
<keyword evidence="12" id="KW-0663">Pyridoxal phosphate</keyword>
<dbReference type="InterPro" id="IPR015421">
    <property type="entry name" value="PyrdxlP-dep_Trfase_major"/>
</dbReference>
<dbReference type="SUPFAM" id="SSF53383">
    <property type="entry name" value="PLP-dependent transferases"/>
    <property type="match status" value="1"/>
</dbReference>
<dbReference type="FunFam" id="2.40.10.230:FF:000001">
    <property type="entry name" value="H/ACA ribonucleoprotein complex subunit"/>
    <property type="match status" value="1"/>
</dbReference>
<evidence type="ECO:0000256" key="16">
    <source>
        <dbReference type="ARBA" id="ARBA00038293"/>
    </source>
</evidence>
<dbReference type="InterPro" id="IPR049704">
    <property type="entry name" value="Aminotrans_3_PPA_site"/>
</dbReference>
<dbReference type="InterPro" id="IPR038664">
    <property type="entry name" value="Gar1/Naf1_Cbf5-bd_sf"/>
</dbReference>
<dbReference type="PROSITE" id="PS00600">
    <property type="entry name" value="AA_TRANSFER_CLASS_3"/>
    <property type="match status" value="1"/>
</dbReference>
<keyword evidence="9" id="KW-0032">Aminotransferase</keyword>
<reference evidence="21 22" key="1">
    <citation type="submission" date="2024-10" db="EMBL/GenBank/DDBJ databases">
        <title>Updated reference genomes for cyclostephanoid diatoms.</title>
        <authorList>
            <person name="Roberts W.R."/>
            <person name="Alverson A.J."/>
        </authorList>
    </citation>
    <scope>NUCLEOTIDE SEQUENCE [LARGE SCALE GENOMIC DNA]</scope>
    <source>
        <strain evidence="21 22">AJA228-03</strain>
    </source>
</reference>
<comment type="pathway">
    <text evidence="4">Amino-acid biosynthesis; L-proline biosynthesis; L-glutamate 5-semialdehyde from L-ornithine: step 1/1.</text>
</comment>
<evidence type="ECO:0000256" key="7">
    <source>
        <dbReference type="ARBA" id="ARBA00022517"/>
    </source>
</evidence>
<keyword evidence="13" id="KW-0539">Nucleus</keyword>
<evidence type="ECO:0000256" key="8">
    <source>
        <dbReference type="ARBA" id="ARBA00022552"/>
    </source>
</evidence>
<evidence type="ECO:0000313" key="21">
    <source>
        <dbReference type="EMBL" id="KAL3807483.1"/>
    </source>
</evidence>
<evidence type="ECO:0000256" key="3">
    <source>
        <dbReference type="ARBA" id="ARBA00004604"/>
    </source>
</evidence>
<evidence type="ECO:0000256" key="11">
    <source>
        <dbReference type="ARBA" id="ARBA00022884"/>
    </source>
</evidence>
<dbReference type="InterPro" id="IPR015422">
    <property type="entry name" value="PyrdxlP-dep_Trfase_small"/>
</dbReference>
<dbReference type="NCBIfam" id="TIGR01885">
    <property type="entry name" value="Orn_aminotrans"/>
    <property type="match status" value="1"/>
</dbReference>
<keyword evidence="7" id="KW-0690">Ribosome biogenesis</keyword>
<keyword evidence="8" id="KW-0698">rRNA processing</keyword>
<dbReference type="EMBL" id="JALLPB020000624">
    <property type="protein sequence ID" value="KAL3807483.1"/>
    <property type="molecule type" value="Genomic_DNA"/>
</dbReference>
<keyword evidence="14" id="KW-0687">Ribonucleoprotein</keyword>
<dbReference type="Pfam" id="PF00202">
    <property type="entry name" value="Aminotran_3"/>
    <property type="match status" value="1"/>
</dbReference>
<dbReference type="CDD" id="cd00610">
    <property type="entry name" value="OAT_like"/>
    <property type="match status" value="1"/>
</dbReference>
<keyword evidence="22" id="KW-1185">Reference proteome</keyword>
<evidence type="ECO:0000256" key="19">
    <source>
        <dbReference type="ARBA" id="ARBA00073894"/>
    </source>
</evidence>
<dbReference type="Gene3D" id="2.40.10.230">
    <property type="entry name" value="Probable tRNA pseudouridine synthase domain"/>
    <property type="match status" value="1"/>
</dbReference>
<dbReference type="GO" id="GO:0005730">
    <property type="term" value="C:nucleolus"/>
    <property type="evidence" value="ECO:0007669"/>
    <property type="project" value="UniProtKB-SubCell"/>
</dbReference>
<feature type="compositionally biased region" description="Gly residues" evidence="20">
    <location>
        <begin position="1"/>
        <end position="55"/>
    </location>
</feature>
<dbReference type="Pfam" id="PF04410">
    <property type="entry name" value="Gar1"/>
    <property type="match status" value="1"/>
</dbReference>
<dbReference type="GO" id="GO:0003723">
    <property type="term" value="F:RNA binding"/>
    <property type="evidence" value="ECO:0007669"/>
    <property type="project" value="UniProtKB-KW"/>
</dbReference>
<dbReference type="PANTHER" id="PTHR11986:SF18">
    <property type="entry name" value="ORNITHINE AMINOTRANSFERASE, MITOCHONDRIAL"/>
    <property type="match status" value="1"/>
</dbReference>
<keyword evidence="10" id="KW-0808">Transferase</keyword>
<evidence type="ECO:0000313" key="22">
    <source>
        <dbReference type="Proteomes" id="UP001530377"/>
    </source>
</evidence>
<evidence type="ECO:0000256" key="6">
    <source>
        <dbReference type="ARBA" id="ARBA00012924"/>
    </source>
</evidence>
<dbReference type="GO" id="GO:0009507">
    <property type="term" value="C:chloroplast"/>
    <property type="evidence" value="ECO:0007669"/>
    <property type="project" value="UniProtKB-SubCell"/>
</dbReference>
<comment type="similarity">
    <text evidence="5">Belongs to the class-III pyridoxal-phosphate-dependent aminotransferase family.</text>
</comment>
<dbReference type="InterPro" id="IPR005814">
    <property type="entry name" value="Aminotrans_3"/>
</dbReference>
<evidence type="ECO:0000256" key="4">
    <source>
        <dbReference type="ARBA" id="ARBA00004998"/>
    </source>
</evidence>
<evidence type="ECO:0000256" key="5">
    <source>
        <dbReference type="ARBA" id="ARBA00008954"/>
    </source>
</evidence>
<protein>
    <recommendedName>
        <fullName evidence="19">Ornithine aminotransferase</fullName>
        <ecNumber evidence="6">2.6.1.13</ecNumber>
    </recommendedName>
    <alternativeName>
        <fullName evidence="15">Ornithine--oxo-acid aminotransferase</fullName>
    </alternativeName>
</protein>